<dbReference type="Pfam" id="PF01656">
    <property type="entry name" value="CbiA"/>
    <property type="match status" value="1"/>
</dbReference>
<evidence type="ECO:0000259" key="1">
    <source>
        <dbReference type="Pfam" id="PF01656"/>
    </source>
</evidence>
<organism evidence="2">
    <name type="scientific">Vibrio tasmaniensis</name>
    <dbReference type="NCBI Taxonomy" id="212663"/>
    <lineage>
        <taxon>Bacteria</taxon>
        <taxon>Pseudomonadati</taxon>
        <taxon>Pseudomonadota</taxon>
        <taxon>Gammaproteobacteria</taxon>
        <taxon>Vibrionales</taxon>
        <taxon>Vibrionaceae</taxon>
        <taxon>Vibrio</taxon>
    </lineage>
</organism>
<protein>
    <submittedName>
        <fullName evidence="2">Chromosome (Plasmid) partitioning protein ParA</fullName>
    </submittedName>
</protein>
<dbReference type="InterPro" id="IPR050678">
    <property type="entry name" value="DNA_Partitioning_ATPase"/>
</dbReference>
<dbReference type="PANTHER" id="PTHR13696">
    <property type="entry name" value="P-LOOP CONTAINING NUCLEOSIDE TRIPHOSPHATE HYDROLASE"/>
    <property type="match status" value="1"/>
</dbReference>
<dbReference type="Gene3D" id="3.40.50.300">
    <property type="entry name" value="P-loop containing nucleotide triphosphate hydrolases"/>
    <property type="match status" value="1"/>
</dbReference>
<dbReference type="EMBL" id="KP795492">
    <property type="protein sequence ID" value="AKN36474.1"/>
    <property type="molecule type" value="Genomic_DNA"/>
</dbReference>
<dbReference type="PANTHER" id="PTHR13696:SF96">
    <property type="entry name" value="COBQ_COBB_MIND_PARA NUCLEOTIDE BINDING DOMAIN-CONTAINING PROTEIN"/>
    <property type="match status" value="1"/>
</dbReference>
<feature type="domain" description="CobQ/CobB/MinD/ParA nucleotide binding" evidence="1">
    <location>
        <begin position="4"/>
        <end position="50"/>
    </location>
</feature>
<proteinExistence type="predicted"/>
<dbReference type="InterPro" id="IPR002586">
    <property type="entry name" value="CobQ/CobB/MinD/ParA_Nub-bd_dom"/>
</dbReference>
<dbReference type="AlphaFoldDB" id="A0A0H3ZRF8"/>
<dbReference type="CDD" id="cd02042">
    <property type="entry name" value="ParAB_family"/>
    <property type="match status" value="1"/>
</dbReference>
<accession>A0A0H3ZRF8</accession>
<dbReference type="InterPro" id="IPR027417">
    <property type="entry name" value="P-loop_NTPase"/>
</dbReference>
<evidence type="ECO:0000313" key="2">
    <source>
        <dbReference type="EMBL" id="AKN36474.1"/>
    </source>
</evidence>
<dbReference type="SUPFAM" id="SSF52540">
    <property type="entry name" value="P-loop containing nucleoside triphosphate hydrolases"/>
    <property type="match status" value="1"/>
</dbReference>
<name>A0A0H3ZRF8_9VIBR</name>
<sequence>MIYVICNEKGGSGKSSIAQTLSVYLKLHQSKDSLLIDADPQRTTAEWAAERAESDLPQIPCIELTGNITKPLQDLKTAMAVLL</sequence>
<reference evidence="2" key="1">
    <citation type="journal article" date="2015" name="MBio">
        <title>Eco-Evolutionary Dynamics of Episomes among Ecologically Cohesive Bacterial Populations.</title>
        <authorList>
            <person name="Xue H."/>
            <person name="Cordero O.X."/>
            <person name="Camas F.M."/>
            <person name="Trimble W."/>
            <person name="Meyer F."/>
            <person name="Guglielmini J."/>
            <person name="Rocha E.P."/>
            <person name="Polz M.F."/>
        </authorList>
    </citation>
    <scope>NUCLEOTIDE SEQUENCE</scope>
    <source>
        <strain evidence="2">FF_112</strain>
    </source>
</reference>